<keyword evidence="6" id="KW-1185">Reference proteome</keyword>
<dbReference type="RefSeq" id="WP_173074037.1">
    <property type="nucleotide sequence ID" value="NZ_CP041345.1"/>
</dbReference>
<proteinExistence type="inferred from homology"/>
<dbReference type="CDD" id="cd06502">
    <property type="entry name" value="TA_like"/>
    <property type="match status" value="1"/>
</dbReference>
<dbReference type="PANTHER" id="PTHR48097:SF5">
    <property type="entry name" value="LOW SPECIFICITY L-THREONINE ALDOLASE"/>
    <property type="match status" value="1"/>
</dbReference>
<dbReference type="SUPFAM" id="SSF53383">
    <property type="entry name" value="PLP-dependent transferases"/>
    <property type="match status" value="1"/>
</dbReference>
<dbReference type="PANTHER" id="PTHR48097">
    <property type="entry name" value="L-THREONINE ALDOLASE-RELATED"/>
    <property type="match status" value="1"/>
</dbReference>
<dbReference type="Gene3D" id="3.40.640.10">
    <property type="entry name" value="Type I PLP-dependent aspartate aminotransferase-like (Major domain)"/>
    <property type="match status" value="1"/>
</dbReference>
<evidence type="ECO:0000256" key="1">
    <source>
        <dbReference type="ARBA" id="ARBA00001933"/>
    </source>
</evidence>
<dbReference type="GO" id="GO:0006520">
    <property type="term" value="P:amino acid metabolic process"/>
    <property type="evidence" value="ECO:0007669"/>
    <property type="project" value="InterPro"/>
</dbReference>
<dbReference type="Proteomes" id="UP000500961">
    <property type="component" value="Chromosome"/>
</dbReference>
<dbReference type="InterPro" id="IPR015424">
    <property type="entry name" value="PyrdxlP-dep_Trfase"/>
</dbReference>
<dbReference type="GO" id="GO:0016829">
    <property type="term" value="F:lyase activity"/>
    <property type="evidence" value="ECO:0007669"/>
    <property type="project" value="InterPro"/>
</dbReference>
<protein>
    <submittedName>
        <fullName evidence="5">Low specificity L-threonine aldolase</fullName>
    </submittedName>
</protein>
<dbReference type="InterPro" id="IPR015421">
    <property type="entry name" value="PyrdxlP-dep_Trfase_major"/>
</dbReference>
<evidence type="ECO:0000313" key="6">
    <source>
        <dbReference type="Proteomes" id="UP000500961"/>
    </source>
</evidence>
<comment type="similarity">
    <text evidence="2">Belongs to the threonine aldolase family.</text>
</comment>
<dbReference type="EMBL" id="CP041345">
    <property type="protein sequence ID" value="QKG79866.1"/>
    <property type="molecule type" value="Genomic_DNA"/>
</dbReference>
<evidence type="ECO:0000256" key="2">
    <source>
        <dbReference type="ARBA" id="ARBA00006966"/>
    </source>
</evidence>
<evidence type="ECO:0000256" key="3">
    <source>
        <dbReference type="ARBA" id="ARBA00022898"/>
    </source>
</evidence>
<organism evidence="5 6">
    <name type="scientific">Tenuifilum thalassicum</name>
    <dbReference type="NCBI Taxonomy" id="2590900"/>
    <lineage>
        <taxon>Bacteria</taxon>
        <taxon>Pseudomonadati</taxon>
        <taxon>Bacteroidota</taxon>
        <taxon>Bacteroidia</taxon>
        <taxon>Bacteroidales</taxon>
        <taxon>Tenuifilaceae</taxon>
        <taxon>Tenuifilum</taxon>
    </lineage>
</organism>
<evidence type="ECO:0000259" key="4">
    <source>
        <dbReference type="Pfam" id="PF01212"/>
    </source>
</evidence>
<reference evidence="5 6" key="1">
    <citation type="submission" date="2019-07" db="EMBL/GenBank/DDBJ databases">
        <title>Thalassofilum flectens gen. nov., sp. nov., a novel moderate thermophilic anaerobe from a shallow sea hot spring in Kunashir Island (Russia), representing a new family in the order Bacteroidales, and proposal of Thalassofilacea fam. nov.</title>
        <authorList>
            <person name="Kochetkova T.V."/>
            <person name="Podosokorskaya O.A."/>
            <person name="Novikov A."/>
            <person name="Elcheninov A.G."/>
            <person name="Toshchakov S.V."/>
            <person name="Kublanov I.V."/>
        </authorList>
    </citation>
    <scope>NUCLEOTIDE SEQUENCE [LARGE SCALE GENOMIC DNA]</scope>
    <source>
        <strain evidence="5 6">38-H</strain>
    </source>
</reference>
<dbReference type="Gene3D" id="3.90.1150.10">
    <property type="entry name" value="Aspartate Aminotransferase, domain 1"/>
    <property type="match status" value="1"/>
</dbReference>
<accession>A0A7D4CGI5</accession>
<name>A0A7D4CGI5_9BACT</name>
<keyword evidence="3" id="KW-0663">Pyridoxal phosphate</keyword>
<comment type="cofactor">
    <cofactor evidence="1">
        <name>pyridoxal 5'-phosphate</name>
        <dbReference type="ChEBI" id="CHEBI:597326"/>
    </cofactor>
</comment>
<dbReference type="Pfam" id="PF01212">
    <property type="entry name" value="Beta_elim_lyase"/>
    <property type="match status" value="1"/>
</dbReference>
<evidence type="ECO:0000313" key="5">
    <source>
        <dbReference type="EMBL" id="QKG79866.1"/>
    </source>
</evidence>
<dbReference type="InterPro" id="IPR001597">
    <property type="entry name" value="ArAA_b-elim_lyase/Thr_aldolase"/>
</dbReference>
<feature type="domain" description="Aromatic amino acid beta-eliminating lyase/threonine aldolase" evidence="4">
    <location>
        <begin position="6"/>
        <end position="291"/>
    </location>
</feature>
<dbReference type="InterPro" id="IPR015422">
    <property type="entry name" value="PyrdxlP-dep_Trfase_small"/>
</dbReference>
<dbReference type="KEGG" id="ttz:FHG85_06185"/>
<sequence>MFSRGFASDNNSGVHPNILKAINQVNDGHAIAYGDDPITQKAIERFKQIFGDDIEVFFVFIGSAANVLGLKALTQPHNAIICTETAHINVDECGAPERFTGCKLLTVPSTNGKLTIDGIKKHMHGFGFQHHSQPKVISISQVSELGTVYTIDEIKAIADFAHAHNMFLHMDGARLANAAVALNKGFREFTRDAGVDVLSFGGTKNGMMYGEAVVFFNKDLANDFMYTRKQGLQLASKMRYISAQFLAYLEDGQWDATAKHSNSMAKLLAERVSKIEGVEITQPVHANAVFAIIPPELIPKLQQEYFFYVWDEDRSEVRWMTSWDTTKDDIEQFANLLEDLMKTVRQ</sequence>
<gene>
    <name evidence="5" type="ORF">FHG85_06185</name>
</gene>
<dbReference type="AlphaFoldDB" id="A0A7D4CGI5"/>